<keyword evidence="2" id="KW-0472">Membrane</keyword>
<dbReference type="EMBL" id="JARJCW010000075">
    <property type="protein sequence ID" value="KAJ7197920.1"/>
    <property type="molecule type" value="Genomic_DNA"/>
</dbReference>
<keyword evidence="2" id="KW-0812">Transmembrane</keyword>
<feature type="transmembrane region" description="Helical" evidence="2">
    <location>
        <begin position="376"/>
        <end position="397"/>
    </location>
</feature>
<reference evidence="3" key="1">
    <citation type="submission" date="2023-03" db="EMBL/GenBank/DDBJ databases">
        <title>Massive genome expansion in bonnet fungi (Mycena s.s.) driven by repeated elements and novel gene families across ecological guilds.</title>
        <authorList>
            <consortium name="Lawrence Berkeley National Laboratory"/>
            <person name="Harder C.B."/>
            <person name="Miyauchi S."/>
            <person name="Viragh M."/>
            <person name="Kuo A."/>
            <person name="Thoen E."/>
            <person name="Andreopoulos B."/>
            <person name="Lu D."/>
            <person name="Skrede I."/>
            <person name="Drula E."/>
            <person name="Henrissat B."/>
            <person name="Morin E."/>
            <person name="Kohler A."/>
            <person name="Barry K."/>
            <person name="LaButti K."/>
            <person name="Morin E."/>
            <person name="Salamov A."/>
            <person name="Lipzen A."/>
            <person name="Mereny Z."/>
            <person name="Hegedus B."/>
            <person name="Baldrian P."/>
            <person name="Stursova M."/>
            <person name="Weitz H."/>
            <person name="Taylor A."/>
            <person name="Grigoriev I.V."/>
            <person name="Nagy L.G."/>
            <person name="Martin F."/>
            <person name="Kauserud H."/>
        </authorList>
    </citation>
    <scope>NUCLEOTIDE SEQUENCE</scope>
    <source>
        <strain evidence="3">9144</strain>
    </source>
</reference>
<dbReference type="AlphaFoldDB" id="A0AAD6UZ16"/>
<dbReference type="Proteomes" id="UP001219525">
    <property type="component" value="Unassembled WGS sequence"/>
</dbReference>
<feature type="region of interest" description="Disordered" evidence="1">
    <location>
        <begin position="1"/>
        <end position="51"/>
    </location>
</feature>
<evidence type="ECO:0000313" key="4">
    <source>
        <dbReference type="Proteomes" id="UP001219525"/>
    </source>
</evidence>
<keyword evidence="2" id="KW-1133">Transmembrane helix</keyword>
<sequence>MTYANTGSAREGRGERSAQPQERGVCTKERVQKSVGCQRSSRRSKPWGKRLAKGIVESNCNGHGSPEEAEGPAPETLIGALSCEAQPSDSFRVPRIFQGTLTLFLSPAPMVRLSDPPQKDIERGRVEVSLAEMNSGTVTVGSRTVADFCAWIRHAEQHLKDAVITDVSWWECKLGLKHQSLLLRFEHTDATRTSAYYLTLERAGRTTFDPRAIDKATICGSCDARDEEFLAQHLLCFALVRKLDSEVIPRHTRVVLPAFYDFLDHKWRGPPATLAHLASYLEIIVARQPNYTLSSSNCFWFSRHIMHALGLLHYSFPFIAYETNSRKFIFPRTVRRSTGSITVEEWAANDPSSIGLFFRFLHYEEWRNGLLLFRRLSVILAVLVACGVGIACAFIVYPRTFTWYEQKVPVVFAILLTVLIVVGALALMRILFRPILLRSVTLLTRWIIRRPTAAVIQEIESRHRSAEAIRGDFIPTPIPLYLRLYYRYRNGRIELAPHVDVVPGQRPPSWFSEWRKVNFAPPKLGRRRGEVFGFTTAVFPSQRELPEPWERDQQIYAPAQGDYHHTLSRLRNRSQDVSWTDRNILQQNLCHELIRMIWLGDDPAGDIWRLGGICHLTGGPEQLVSGGILPLVGLLLASSHIREQIAACKVLAPIILYLEPATRNDMLGKLRETMRDPANDSKLAVEILEVMEQAESKDVRGFPEGLGWIFNPLSSLPLLADGLTVDSSDPTIIAHRPPPPPRPPPRPPSSASVSYLAVPPMG</sequence>
<accession>A0AAD6UZ16</accession>
<feature type="compositionally biased region" description="Basic residues" evidence="1">
    <location>
        <begin position="40"/>
        <end position="51"/>
    </location>
</feature>
<proteinExistence type="predicted"/>
<evidence type="ECO:0000313" key="3">
    <source>
        <dbReference type="EMBL" id="KAJ7197920.1"/>
    </source>
</evidence>
<feature type="transmembrane region" description="Helical" evidence="2">
    <location>
        <begin position="409"/>
        <end position="432"/>
    </location>
</feature>
<comment type="caution">
    <text evidence="3">The sequence shown here is derived from an EMBL/GenBank/DDBJ whole genome shotgun (WGS) entry which is preliminary data.</text>
</comment>
<protein>
    <submittedName>
        <fullName evidence="3">Uncharacterized protein</fullName>
    </submittedName>
</protein>
<evidence type="ECO:0000256" key="2">
    <source>
        <dbReference type="SAM" id="Phobius"/>
    </source>
</evidence>
<name>A0AAD6UZ16_9AGAR</name>
<organism evidence="3 4">
    <name type="scientific">Mycena pura</name>
    <dbReference type="NCBI Taxonomy" id="153505"/>
    <lineage>
        <taxon>Eukaryota</taxon>
        <taxon>Fungi</taxon>
        <taxon>Dikarya</taxon>
        <taxon>Basidiomycota</taxon>
        <taxon>Agaricomycotina</taxon>
        <taxon>Agaricomycetes</taxon>
        <taxon>Agaricomycetidae</taxon>
        <taxon>Agaricales</taxon>
        <taxon>Marasmiineae</taxon>
        <taxon>Mycenaceae</taxon>
        <taxon>Mycena</taxon>
    </lineage>
</organism>
<keyword evidence="4" id="KW-1185">Reference proteome</keyword>
<evidence type="ECO:0000256" key="1">
    <source>
        <dbReference type="SAM" id="MobiDB-lite"/>
    </source>
</evidence>
<feature type="region of interest" description="Disordered" evidence="1">
    <location>
        <begin position="729"/>
        <end position="762"/>
    </location>
</feature>
<feature type="compositionally biased region" description="Pro residues" evidence="1">
    <location>
        <begin position="736"/>
        <end position="748"/>
    </location>
</feature>
<gene>
    <name evidence="3" type="ORF">GGX14DRAFT_402237</name>
</gene>